<gene>
    <name evidence="2" type="ORF">HKI87_13g74650</name>
</gene>
<protein>
    <submittedName>
        <fullName evidence="2">Uncharacterized protein</fullName>
    </submittedName>
</protein>
<evidence type="ECO:0000313" key="3">
    <source>
        <dbReference type="Proteomes" id="UP001472866"/>
    </source>
</evidence>
<dbReference type="EMBL" id="CP151513">
    <property type="protein sequence ID" value="WZN65903.1"/>
    <property type="molecule type" value="Genomic_DNA"/>
</dbReference>
<dbReference type="Gene3D" id="2.20.28.30">
    <property type="entry name" value="RNA polymerase ii, chain L"/>
    <property type="match status" value="1"/>
</dbReference>
<name>A0AAX4PI18_9CHLO</name>
<feature type="region of interest" description="Disordered" evidence="1">
    <location>
        <begin position="1"/>
        <end position="25"/>
    </location>
</feature>
<reference evidence="2 3" key="1">
    <citation type="submission" date="2024-03" db="EMBL/GenBank/DDBJ databases">
        <title>Complete genome sequence of the green alga Chloropicon roscoffensis RCC1871.</title>
        <authorList>
            <person name="Lemieux C."/>
            <person name="Pombert J.-F."/>
            <person name="Otis C."/>
            <person name="Turmel M."/>
        </authorList>
    </citation>
    <scope>NUCLEOTIDE SEQUENCE [LARGE SCALE GENOMIC DNA]</scope>
    <source>
        <strain evidence="2 3">RCC1871</strain>
    </source>
</reference>
<sequence length="86" mass="9773">MGGDEEEEKKRLGEPEGMEVQAEAAPVFPPPPVVWYECGTCGKNVRIKNDIMSGKTCDEPMCDNQMCKGRMLFKKRTRKVQMHLAR</sequence>
<proteinExistence type="predicted"/>
<dbReference type="AlphaFoldDB" id="A0AAX4PI18"/>
<dbReference type="Proteomes" id="UP001472866">
    <property type="component" value="Chromosome 13"/>
</dbReference>
<accession>A0AAX4PI18</accession>
<evidence type="ECO:0000313" key="2">
    <source>
        <dbReference type="EMBL" id="WZN65903.1"/>
    </source>
</evidence>
<evidence type="ECO:0000256" key="1">
    <source>
        <dbReference type="SAM" id="MobiDB-lite"/>
    </source>
</evidence>
<keyword evidence="3" id="KW-1185">Reference proteome</keyword>
<organism evidence="2 3">
    <name type="scientific">Chloropicon roscoffensis</name>
    <dbReference type="NCBI Taxonomy" id="1461544"/>
    <lineage>
        <taxon>Eukaryota</taxon>
        <taxon>Viridiplantae</taxon>
        <taxon>Chlorophyta</taxon>
        <taxon>Chloropicophyceae</taxon>
        <taxon>Chloropicales</taxon>
        <taxon>Chloropicaceae</taxon>
        <taxon>Chloropicon</taxon>
    </lineage>
</organism>